<evidence type="ECO:0000313" key="1">
    <source>
        <dbReference type="EMBL" id="TKK67974.1"/>
    </source>
</evidence>
<sequence length="304" mass="34425">MIVKRKIIYIAGYSRSGSTILDILLGSHTKIFGTGELFYLFEDWLNGTRTCTCGAVYKDCSFWKDLKLPQGLSLQGAREIVQHVENRKYITALTNGKIAPDIIQKYTLIQTALYDYIFTTSGKDIVVDSSKTSRDMAGRFYALHQYTGFDVYVIHLVKNGLSVVESYVEKGRNWALEGYGKNDRFAAARSSVGWFLGNAIAQRLGAKMPANRYIQIKYEDLVAQPESVLQKIGAFVDTDLSEVIAMIQNGLPFRPKHNVGGNRLRLEKEIRFKKSYNSKKIGLSVYHRLIFKIIAGKLYKKLGY</sequence>
<protein>
    <submittedName>
        <fullName evidence="1">Sulfotransferase</fullName>
    </submittedName>
</protein>
<accession>A0A4U3L1A3</accession>
<gene>
    <name evidence="1" type="ORF">FC093_12215</name>
</gene>
<evidence type="ECO:0000313" key="2">
    <source>
        <dbReference type="Proteomes" id="UP000305848"/>
    </source>
</evidence>
<dbReference type="AlphaFoldDB" id="A0A4U3L1A3"/>
<proteinExistence type="predicted"/>
<dbReference type="SUPFAM" id="SSF52540">
    <property type="entry name" value="P-loop containing nucleoside triphosphate hydrolases"/>
    <property type="match status" value="1"/>
</dbReference>
<reference evidence="1 2" key="1">
    <citation type="submission" date="2019-05" db="EMBL/GenBank/DDBJ databases">
        <title>Panacibacter sp. strain 17mud1-8 Genome sequencing and assembly.</title>
        <authorList>
            <person name="Chhetri G."/>
        </authorList>
    </citation>
    <scope>NUCLEOTIDE SEQUENCE [LARGE SCALE GENOMIC DNA]</scope>
    <source>
        <strain evidence="1 2">17mud1-8</strain>
    </source>
</reference>
<dbReference type="Proteomes" id="UP000305848">
    <property type="component" value="Unassembled WGS sequence"/>
</dbReference>
<dbReference type="Pfam" id="PF13469">
    <property type="entry name" value="Sulfotransfer_3"/>
    <property type="match status" value="1"/>
</dbReference>
<dbReference type="EMBL" id="SZQL01000009">
    <property type="protein sequence ID" value="TKK67974.1"/>
    <property type="molecule type" value="Genomic_DNA"/>
</dbReference>
<name>A0A4U3L1A3_9BACT</name>
<comment type="caution">
    <text evidence="1">The sequence shown here is derived from an EMBL/GenBank/DDBJ whole genome shotgun (WGS) entry which is preliminary data.</text>
</comment>
<dbReference type="OrthoDB" id="7062607at2"/>
<keyword evidence="1" id="KW-0808">Transferase</keyword>
<keyword evidence="2" id="KW-1185">Reference proteome</keyword>
<dbReference type="GO" id="GO:0016740">
    <property type="term" value="F:transferase activity"/>
    <property type="evidence" value="ECO:0007669"/>
    <property type="project" value="UniProtKB-KW"/>
</dbReference>
<dbReference type="InterPro" id="IPR027417">
    <property type="entry name" value="P-loop_NTPase"/>
</dbReference>
<dbReference type="Gene3D" id="3.40.50.300">
    <property type="entry name" value="P-loop containing nucleotide triphosphate hydrolases"/>
    <property type="match status" value="1"/>
</dbReference>
<organism evidence="1 2">
    <name type="scientific">Ilyomonas limi</name>
    <dbReference type="NCBI Taxonomy" id="2575867"/>
    <lineage>
        <taxon>Bacteria</taxon>
        <taxon>Pseudomonadati</taxon>
        <taxon>Bacteroidota</taxon>
        <taxon>Chitinophagia</taxon>
        <taxon>Chitinophagales</taxon>
        <taxon>Chitinophagaceae</taxon>
        <taxon>Ilyomonas</taxon>
    </lineage>
</organism>